<feature type="transmembrane region" description="Helical" evidence="16">
    <location>
        <begin position="607"/>
        <end position="628"/>
    </location>
</feature>
<evidence type="ECO:0000259" key="17">
    <source>
        <dbReference type="PROSITE" id="PS50850"/>
    </source>
</evidence>
<keyword evidence="4" id="KW-0813">Transport</keyword>
<evidence type="ECO:0000256" key="2">
    <source>
        <dbReference type="ARBA" id="ARBA00010992"/>
    </source>
</evidence>
<protein>
    <recommendedName>
        <fullName evidence="14">Hexose transporter 1</fullName>
    </recommendedName>
</protein>
<dbReference type="Pfam" id="PF00083">
    <property type="entry name" value="Sugar_tr"/>
    <property type="match status" value="3"/>
</dbReference>
<dbReference type="EMBL" id="VLTN01000060">
    <property type="protein sequence ID" value="KAA0147848.1"/>
    <property type="molecule type" value="Genomic_DNA"/>
</dbReference>
<gene>
    <name evidence="18" type="ORF">FNF29_07062</name>
</gene>
<comment type="subcellular location">
    <subcellularLocation>
        <location evidence="1">Membrane</location>
        <topology evidence="1">Multi-pass membrane protein</topology>
    </subcellularLocation>
</comment>
<organism evidence="18 19">
    <name type="scientific">Cafeteria roenbergensis</name>
    <name type="common">Marine flagellate</name>
    <dbReference type="NCBI Taxonomy" id="33653"/>
    <lineage>
        <taxon>Eukaryota</taxon>
        <taxon>Sar</taxon>
        <taxon>Stramenopiles</taxon>
        <taxon>Bigyra</taxon>
        <taxon>Opalozoa</taxon>
        <taxon>Bicosoecida</taxon>
        <taxon>Cafeteriaceae</taxon>
        <taxon>Cafeteria</taxon>
    </lineage>
</organism>
<feature type="domain" description="Major facilitator superfamily (MFS) profile" evidence="17">
    <location>
        <begin position="21"/>
        <end position="632"/>
    </location>
</feature>
<dbReference type="InterPro" id="IPR005828">
    <property type="entry name" value="MFS_sugar_transport-like"/>
</dbReference>
<dbReference type="PANTHER" id="PTHR48020">
    <property type="entry name" value="PROTON MYO-INOSITOL COTRANSPORTER"/>
    <property type="match status" value="1"/>
</dbReference>
<dbReference type="PROSITE" id="PS00216">
    <property type="entry name" value="SUGAR_TRANSPORT_1"/>
    <property type="match status" value="1"/>
</dbReference>
<dbReference type="InterPro" id="IPR005829">
    <property type="entry name" value="Sugar_transporter_CS"/>
</dbReference>
<dbReference type="SUPFAM" id="SSF103473">
    <property type="entry name" value="MFS general substrate transporter"/>
    <property type="match status" value="1"/>
</dbReference>
<feature type="transmembrane region" description="Helical" evidence="16">
    <location>
        <begin position="173"/>
        <end position="195"/>
    </location>
</feature>
<dbReference type="PROSITE" id="PS50850">
    <property type="entry name" value="MFS"/>
    <property type="match status" value="1"/>
</dbReference>
<comment type="similarity">
    <text evidence="2">Belongs to the major facilitator superfamily. Sugar transporter (TC 2.A.1.1) family.</text>
</comment>
<dbReference type="AlphaFoldDB" id="A0A5A8C4Q0"/>
<feature type="transmembrane region" description="Helical" evidence="16">
    <location>
        <begin position="577"/>
        <end position="601"/>
    </location>
</feature>
<sequence>MRGPAGERERGPTEWAALAAVVSAAALSGLQFGYDTGVISGAILKIADELRLSDTDQELVVAATTLGALISSLLGASIANALGRRPALAIASAIFVVGCAVLGLAPSLWVLLLGRFVVGLAIGASSAVTPVYLAESARSRDRGWLIAVNTMCITGGQVVAALVDALVQDLPGSWRWMLGLGAVPGAFQLFALFFVPESPRFLAMCGRLTEAGSALSYLRGEQSLRAEPAPISAGSGSADDKDPPGADCIEGAPEEAPSETAAILPAREASTAADELLPDARLDSDIESDADADAGRAGASAPAARRRARGRLSSAARSPAVVAELAAIRASVRGGAGALSVRQLLCTSDPALRWAMVLSASAQLAQQLGGVNIAMYYSASLLRQAGFSTSAAIWLAAAVAGVNFLGSAAAALLVERAGRRPLMVWSSVGAAVTLAAAAGAFIVRDAGSPAVAAAAAPCGQGIPLCAYCTAQTDCGFASVLQGPLGWAASGACVPGDEVGPRPGVNVTALLGEPGWTWMASGCPPSTEARALRGPSDAELGWWVFSASVAFLVAFAPGLGSVPWVLQGDLFPTRARAAGNAIATATNWTANMVVSASFLSLVSALHAYGAFFISACYALASAVWFGLLLPETQGLPLEEVRAILLGKACGASSRSSRSCC</sequence>
<keyword evidence="5 16" id="KW-0812">Transmembrane</keyword>
<comment type="catalytic activity">
    <reaction evidence="10">
        <text>D-xylose(out) = D-xylose(in)</text>
        <dbReference type="Rhea" id="RHEA:78427"/>
        <dbReference type="ChEBI" id="CHEBI:53455"/>
    </reaction>
    <physiologicalReaction direction="left-to-right" evidence="10">
        <dbReference type="Rhea" id="RHEA:78428"/>
    </physiologicalReaction>
</comment>
<evidence type="ECO:0000256" key="6">
    <source>
        <dbReference type="ARBA" id="ARBA00022989"/>
    </source>
</evidence>
<feature type="transmembrane region" description="Helical" evidence="16">
    <location>
        <begin position="12"/>
        <end position="34"/>
    </location>
</feature>
<feature type="transmembrane region" description="Helical" evidence="16">
    <location>
        <begin position="59"/>
        <end position="81"/>
    </location>
</feature>
<dbReference type="InterPro" id="IPR003663">
    <property type="entry name" value="Sugar/inositol_transpt"/>
</dbReference>
<evidence type="ECO:0000313" key="19">
    <source>
        <dbReference type="Proteomes" id="UP000323011"/>
    </source>
</evidence>
<evidence type="ECO:0000256" key="10">
    <source>
        <dbReference type="ARBA" id="ARBA00044656"/>
    </source>
</evidence>
<evidence type="ECO:0000256" key="12">
    <source>
        <dbReference type="ARBA" id="ARBA00044668"/>
    </source>
</evidence>
<evidence type="ECO:0000256" key="13">
    <source>
        <dbReference type="ARBA" id="ARBA00044710"/>
    </source>
</evidence>
<feature type="transmembrane region" description="Helical" evidence="16">
    <location>
        <begin position="391"/>
        <end position="415"/>
    </location>
</feature>
<dbReference type="PANTHER" id="PTHR48020:SF12">
    <property type="entry name" value="PROTON MYO-INOSITOL COTRANSPORTER"/>
    <property type="match status" value="1"/>
</dbReference>
<dbReference type="GO" id="GO:0016324">
    <property type="term" value="C:apical plasma membrane"/>
    <property type="evidence" value="ECO:0007669"/>
    <property type="project" value="TreeGrafter"/>
</dbReference>
<keyword evidence="7 16" id="KW-0472">Membrane</keyword>
<comment type="caution">
    <text evidence="18">The sequence shown here is derived from an EMBL/GenBank/DDBJ whole genome shotgun (WGS) entry which is preliminary data.</text>
</comment>
<evidence type="ECO:0000256" key="16">
    <source>
        <dbReference type="SAM" id="Phobius"/>
    </source>
</evidence>
<dbReference type="PRINTS" id="PR00171">
    <property type="entry name" value="SUGRTRNSPORT"/>
</dbReference>
<evidence type="ECO:0000256" key="4">
    <source>
        <dbReference type="ARBA" id="ARBA00022448"/>
    </source>
</evidence>
<proteinExistence type="inferred from homology"/>
<evidence type="ECO:0000256" key="5">
    <source>
        <dbReference type="ARBA" id="ARBA00022692"/>
    </source>
</evidence>
<evidence type="ECO:0000256" key="14">
    <source>
        <dbReference type="ARBA" id="ARBA00044780"/>
    </source>
</evidence>
<feature type="transmembrane region" description="Helical" evidence="16">
    <location>
        <begin position="88"/>
        <end position="110"/>
    </location>
</feature>
<evidence type="ECO:0000256" key="9">
    <source>
        <dbReference type="ARBA" id="ARBA00044648"/>
    </source>
</evidence>
<comment type="catalytic activity">
    <reaction evidence="8">
        <text>D-galactose(in) = D-galactose(out)</text>
        <dbReference type="Rhea" id="RHEA:34915"/>
        <dbReference type="ChEBI" id="CHEBI:4139"/>
    </reaction>
    <physiologicalReaction direction="right-to-left" evidence="8">
        <dbReference type="Rhea" id="RHEA:34917"/>
    </physiologicalReaction>
</comment>
<evidence type="ECO:0000256" key="7">
    <source>
        <dbReference type="ARBA" id="ARBA00023136"/>
    </source>
</evidence>
<dbReference type="InterPro" id="IPR036259">
    <property type="entry name" value="MFS_trans_sf"/>
</dbReference>
<feature type="transmembrane region" description="Helical" evidence="16">
    <location>
        <begin position="422"/>
        <end position="443"/>
    </location>
</feature>
<dbReference type="InterPro" id="IPR050814">
    <property type="entry name" value="Myo-inositol_Transporter"/>
</dbReference>
<evidence type="ECO:0000256" key="8">
    <source>
        <dbReference type="ARBA" id="ARBA00044637"/>
    </source>
</evidence>
<comment type="catalytic activity">
    <reaction evidence="13">
        <text>D-fructose(out) = D-fructose(in)</text>
        <dbReference type="Rhea" id="RHEA:60372"/>
        <dbReference type="ChEBI" id="CHEBI:37721"/>
    </reaction>
    <physiologicalReaction direction="left-to-right" evidence="13">
        <dbReference type="Rhea" id="RHEA:60373"/>
    </physiologicalReaction>
</comment>
<evidence type="ECO:0000256" key="15">
    <source>
        <dbReference type="SAM" id="MobiDB-lite"/>
    </source>
</evidence>
<accession>A0A5A8C4Q0</accession>
<evidence type="ECO:0000256" key="1">
    <source>
        <dbReference type="ARBA" id="ARBA00004141"/>
    </source>
</evidence>
<dbReference type="GO" id="GO:0005366">
    <property type="term" value="F:myo-inositol:proton symporter activity"/>
    <property type="evidence" value="ECO:0007669"/>
    <property type="project" value="TreeGrafter"/>
</dbReference>
<dbReference type="PROSITE" id="PS00217">
    <property type="entry name" value="SUGAR_TRANSPORT_2"/>
    <property type="match status" value="1"/>
</dbReference>
<reference evidence="18 19" key="1">
    <citation type="submission" date="2019-07" db="EMBL/GenBank/DDBJ databases">
        <title>Genomes of Cafeteria roenbergensis.</title>
        <authorList>
            <person name="Fischer M.G."/>
            <person name="Hackl T."/>
            <person name="Roman M."/>
        </authorList>
    </citation>
    <scope>NUCLEOTIDE SEQUENCE [LARGE SCALE GENOMIC DNA]</scope>
    <source>
        <strain evidence="18 19">BVI</strain>
    </source>
</reference>
<feature type="region of interest" description="Disordered" evidence="15">
    <location>
        <begin position="287"/>
        <end position="311"/>
    </location>
</feature>
<evidence type="ECO:0000256" key="11">
    <source>
        <dbReference type="ARBA" id="ARBA00044662"/>
    </source>
</evidence>
<dbReference type="Gene3D" id="1.20.1250.20">
    <property type="entry name" value="MFS general substrate transporter like domains"/>
    <property type="match status" value="3"/>
</dbReference>
<comment type="subunit">
    <text evidence="3">Homodimer.</text>
</comment>
<feature type="transmembrane region" description="Helical" evidence="16">
    <location>
        <begin position="146"/>
        <end position="167"/>
    </location>
</feature>
<name>A0A5A8C4Q0_CAFRO</name>
<dbReference type="Proteomes" id="UP000323011">
    <property type="component" value="Unassembled WGS sequence"/>
</dbReference>
<evidence type="ECO:0000313" key="18">
    <source>
        <dbReference type="EMBL" id="KAA0147848.1"/>
    </source>
</evidence>
<feature type="transmembrane region" description="Helical" evidence="16">
    <location>
        <begin position="541"/>
        <end position="565"/>
    </location>
</feature>
<keyword evidence="19" id="KW-1185">Reference proteome</keyword>
<comment type="catalytic activity">
    <reaction evidence="11">
        <text>D-mannose(out) = D-mannose(in)</text>
        <dbReference type="Rhea" id="RHEA:78391"/>
        <dbReference type="ChEBI" id="CHEBI:4208"/>
    </reaction>
    <physiologicalReaction direction="left-to-right" evidence="11">
        <dbReference type="Rhea" id="RHEA:78392"/>
    </physiologicalReaction>
</comment>
<feature type="transmembrane region" description="Helical" evidence="16">
    <location>
        <begin position="116"/>
        <end position="134"/>
    </location>
</feature>
<keyword evidence="6 16" id="KW-1133">Transmembrane helix</keyword>
<comment type="catalytic activity">
    <reaction evidence="12">
        <text>D-glucosamine(out) = D-glucosamine(in)</text>
        <dbReference type="Rhea" id="RHEA:78423"/>
        <dbReference type="ChEBI" id="CHEBI:58723"/>
    </reaction>
    <physiologicalReaction direction="left-to-right" evidence="12">
        <dbReference type="Rhea" id="RHEA:78424"/>
    </physiologicalReaction>
</comment>
<dbReference type="OMA" id="ETGWRWM"/>
<dbReference type="InterPro" id="IPR020846">
    <property type="entry name" value="MFS_dom"/>
</dbReference>
<comment type="catalytic activity">
    <reaction evidence="9">
        <text>D-glucose(out) = D-glucose(in)</text>
        <dbReference type="Rhea" id="RHEA:60376"/>
        <dbReference type="ChEBI" id="CHEBI:4167"/>
    </reaction>
    <physiologicalReaction direction="left-to-right" evidence="9">
        <dbReference type="Rhea" id="RHEA:60377"/>
    </physiologicalReaction>
</comment>
<evidence type="ECO:0000256" key="3">
    <source>
        <dbReference type="ARBA" id="ARBA00011738"/>
    </source>
</evidence>
<feature type="region of interest" description="Disordered" evidence="15">
    <location>
        <begin position="228"/>
        <end position="260"/>
    </location>
</feature>